<evidence type="ECO:0000259" key="2">
    <source>
        <dbReference type="Pfam" id="PF25583"/>
    </source>
</evidence>
<reference evidence="3" key="1">
    <citation type="journal article" date="2021" name="PeerJ">
        <title>Extensive microbial diversity within the chicken gut microbiome revealed by metagenomics and culture.</title>
        <authorList>
            <person name="Gilroy R."/>
            <person name="Ravi A."/>
            <person name="Getino M."/>
            <person name="Pursley I."/>
            <person name="Horton D.L."/>
            <person name="Alikhan N.F."/>
            <person name="Baker D."/>
            <person name="Gharbi K."/>
            <person name="Hall N."/>
            <person name="Watson M."/>
            <person name="Adriaenssens E.M."/>
            <person name="Foster-Nyarko E."/>
            <person name="Jarju S."/>
            <person name="Secka A."/>
            <person name="Antonio M."/>
            <person name="Oren A."/>
            <person name="Chaudhuri R.R."/>
            <person name="La Ragione R."/>
            <person name="Hildebrand F."/>
            <person name="Pallen M.J."/>
        </authorList>
    </citation>
    <scope>NUCLEOTIDE SEQUENCE</scope>
    <source>
        <strain evidence="3">CHK188-11489</strain>
    </source>
</reference>
<dbReference type="InterPro" id="IPR057727">
    <property type="entry name" value="WCX_dom"/>
</dbReference>
<dbReference type="EMBL" id="DXBF01000062">
    <property type="protein sequence ID" value="HIZ62639.1"/>
    <property type="molecule type" value="Genomic_DNA"/>
</dbReference>
<gene>
    <name evidence="3" type="ORF">H9724_07740</name>
</gene>
<sequence length="331" mass="37577">MPRKEGQKQKLLVLLEILIRETDEKHPLSVPQLVEKLNERGIEAERKSVYGDLNTLNNLPGTPFEIVQLRGRGGGYYMTETLFELAELKLLVDAVYASKFITARKSKTLIDKLGQFTSRYRQAELDRKVLVSGRIKSTDEKILYTVDALHAAITAGQQVQFKYCDWNLQKKMAPRHGGRIYQVSPWVLVWENGNYYLIAYTEGRLKHYRVDKMQGVRQLPDTVREGAEEYAAFDVNTYMQQMFGMFNGPLKKVTLQCENRFAGAMIDRFGTGPILSPCGDGEHFTITVPIQVSPQFFGWVAGFGPGVAVAGPPEVRAEMKRTLDSLQDLYR</sequence>
<dbReference type="Proteomes" id="UP000824105">
    <property type="component" value="Unassembled WGS sequence"/>
</dbReference>
<dbReference type="AlphaFoldDB" id="A0A9D2FK87"/>
<evidence type="ECO:0000313" key="3">
    <source>
        <dbReference type="EMBL" id="HIZ62639.1"/>
    </source>
</evidence>
<feature type="domain" description="WCX" evidence="2">
    <location>
        <begin position="252"/>
        <end position="324"/>
    </location>
</feature>
<name>A0A9D2FK87_9FIRM</name>
<dbReference type="Pfam" id="PF25583">
    <property type="entry name" value="WCX"/>
    <property type="match status" value="1"/>
</dbReference>
<organism evidence="3 4">
    <name type="scientific">Candidatus Gemmiger avistercoris</name>
    <dbReference type="NCBI Taxonomy" id="2838606"/>
    <lineage>
        <taxon>Bacteria</taxon>
        <taxon>Bacillati</taxon>
        <taxon>Bacillota</taxon>
        <taxon>Clostridia</taxon>
        <taxon>Eubacteriales</taxon>
        <taxon>Gemmiger</taxon>
    </lineage>
</organism>
<feature type="domain" description="WYL" evidence="1">
    <location>
        <begin position="146"/>
        <end position="217"/>
    </location>
</feature>
<evidence type="ECO:0000313" key="4">
    <source>
        <dbReference type="Proteomes" id="UP000824105"/>
    </source>
</evidence>
<accession>A0A9D2FK87</accession>
<dbReference type="Pfam" id="PF13280">
    <property type="entry name" value="WYL"/>
    <property type="match status" value="1"/>
</dbReference>
<reference evidence="3" key="2">
    <citation type="submission" date="2021-04" db="EMBL/GenBank/DDBJ databases">
        <authorList>
            <person name="Gilroy R."/>
        </authorList>
    </citation>
    <scope>NUCLEOTIDE SEQUENCE</scope>
    <source>
        <strain evidence="3">CHK188-11489</strain>
    </source>
</reference>
<evidence type="ECO:0000259" key="1">
    <source>
        <dbReference type="Pfam" id="PF13280"/>
    </source>
</evidence>
<comment type="caution">
    <text evidence="3">The sequence shown here is derived from an EMBL/GenBank/DDBJ whole genome shotgun (WGS) entry which is preliminary data.</text>
</comment>
<dbReference type="PANTHER" id="PTHR34580:SF3">
    <property type="entry name" value="PROTEIN PAFB"/>
    <property type="match status" value="1"/>
</dbReference>
<dbReference type="PANTHER" id="PTHR34580">
    <property type="match status" value="1"/>
</dbReference>
<dbReference type="InterPro" id="IPR051534">
    <property type="entry name" value="CBASS_pafABC_assoc_protein"/>
</dbReference>
<dbReference type="InterPro" id="IPR026881">
    <property type="entry name" value="WYL_dom"/>
</dbReference>
<protein>
    <submittedName>
        <fullName evidence="3">WYL domain-containing protein</fullName>
    </submittedName>
</protein>
<proteinExistence type="predicted"/>
<dbReference type="PROSITE" id="PS52050">
    <property type="entry name" value="WYL"/>
    <property type="match status" value="1"/>
</dbReference>